<keyword evidence="2" id="KW-0812">Transmembrane</keyword>
<feature type="compositionally biased region" description="Pro residues" evidence="1">
    <location>
        <begin position="42"/>
        <end position="53"/>
    </location>
</feature>
<keyword evidence="2" id="KW-0472">Membrane</keyword>
<evidence type="ECO:0000259" key="3">
    <source>
        <dbReference type="Pfam" id="PF20700"/>
    </source>
</evidence>
<feature type="region of interest" description="Disordered" evidence="1">
    <location>
        <begin position="41"/>
        <end position="63"/>
    </location>
</feature>
<sequence>MIQNQTKISNNNIKGVCDSNPYPSFGKDIHVQQCETTVVPEPAVPSEPAPSPEPITDCESALPLSSGPVPPFEHAFEPAPSSELAPGSEPAAFVSAENSSSTLASSAMPHSASEPGPSSQHLAFLLDWITLVTASCLSAGLDHLSHSKFAFLLDWITLVTASCLFAGLDHLSHSKFAFLLDWITLVTASCLFAGVGHSAMKKLSEGLELPGLHHKTYNTHVDTIFEKSNEVMEVILALSKGKVLDFYRQKYPESFQERGTLDLPVSFDESLPKRGHASKLGFDAAIDVHTGLVVNFHIMPLYCQVCLPK</sequence>
<keyword evidence="5" id="KW-1185">Reference proteome</keyword>
<gene>
    <name evidence="4" type="ORF">PoB_003952600</name>
</gene>
<protein>
    <recommendedName>
        <fullName evidence="3">Mutator-like transposase domain-containing protein</fullName>
    </recommendedName>
</protein>
<evidence type="ECO:0000256" key="2">
    <source>
        <dbReference type="SAM" id="Phobius"/>
    </source>
</evidence>
<feature type="transmembrane region" description="Helical" evidence="2">
    <location>
        <begin position="174"/>
        <end position="195"/>
    </location>
</feature>
<dbReference type="EMBL" id="BLXT01004479">
    <property type="protein sequence ID" value="GFO13021.1"/>
    <property type="molecule type" value="Genomic_DNA"/>
</dbReference>
<dbReference type="AlphaFoldDB" id="A0AAV4B2F8"/>
<reference evidence="4 5" key="1">
    <citation type="journal article" date="2021" name="Elife">
        <title>Chloroplast acquisition without the gene transfer in kleptoplastic sea slugs, Plakobranchus ocellatus.</title>
        <authorList>
            <person name="Maeda T."/>
            <person name="Takahashi S."/>
            <person name="Yoshida T."/>
            <person name="Shimamura S."/>
            <person name="Takaki Y."/>
            <person name="Nagai Y."/>
            <person name="Toyoda A."/>
            <person name="Suzuki Y."/>
            <person name="Arimoto A."/>
            <person name="Ishii H."/>
            <person name="Satoh N."/>
            <person name="Nishiyama T."/>
            <person name="Hasebe M."/>
            <person name="Maruyama T."/>
            <person name="Minagawa J."/>
            <person name="Obokata J."/>
            <person name="Shigenobu S."/>
        </authorList>
    </citation>
    <scope>NUCLEOTIDE SEQUENCE [LARGE SCALE GENOMIC DNA]</scope>
</reference>
<proteinExistence type="predicted"/>
<evidence type="ECO:0000313" key="5">
    <source>
        <dbReference type="Proteomes" id="UP000735302"/>
    </source>
</evidence>
<comment type="caution">
    <text evidence="4">The sequence shown here is derived from an EMBL/GenBank/DDBJ whole genome shotgun (WGS) entry which is preliminary data.</text>
</comment>
<dbReference type="Proteomes" id="UP000735302">
    <property type="component" value="Unassembled WGS sequence"/>
</dbReference>
<dbReference type="InterPro" id="IPR049012">
    <property type="entry name" value="Mutator_transp_dom"/>
</dbReference>
<dbReference type="Pfam" id="PF20700">
    <property type="entry name" value="Mutator"/>
    <property type="match status" value="1"/>
</dbReference>
<keyword evidence="2" id="KW-1133">Transmembrane helix</keyword>
<feature type="domain" description="Mutator-like transposase" evidence="3">
    <location>
        <begin position="190"/>
        <end position="306"/>
    </location>
</feature>
<name>A0AAV4B2F8_9GAST</name>
<evidence type="ECO:0000313" key="4">
    <source>
        <dbReference type="EMBL" id="GFO13021.1"/>
    </source>
</evidence>
<organism evidence="4 5">
    <name type="scientific">Plakobranchus ocellatus</name>
    <dbReference type="NCBI Taxonomy" id="259542"/>
    <lineage>
        <taxon>Eukaryota</taxon>
        <taxon>Metazoa</taxon>
        <taxon>Spiralia</taxon>
        <taxon>Lophotrochozoa</taxon>
        <taxon>Mollusca</taxon>
        <taxon>Gastropoda</taxon>
        <taxon>Heterobranchia</taxon>
        <taxon>Euthyneura</taxon>
        <taxon>Panpulmonata</taxon>
        <taxon>Sacoglossa</taxon>
        <taxon>Placobranchoidea</taxon>
        <taxon>Plakobranchidae</taxon>
        <taxon>Plakobranchus</taxon>
    </lineage>
</organism>
<evidence type="ECO:0000256" key="1">
    <source>
        <dbReference type="SAM" id="MobiDB-lite"/>
    </source>
</evidence>
<accession>A0AAV4B2F8</accession>
<feature type="region of interest" description="Disordered" evidence="1">
    <location>
        <begin position="72"/>
        <end position="91"/>
    </location>
</feature>
<feature type="transmembrane region" description="Helical" evidence="2">
    <location>
        <begin position="149"/>
        <end position="168"/>
    </location>
</feature>